<name>A0A7I8KCC3_SPIIN</name>
<evidence type="ECO:0000259" key="2">
    <source>
        <dbReference type="Pfam" id="PF13837"/>
    </source>
</evidence>
<dbReference type="OrthoDB" id="1901794at2759"/>
<keyword evidence="4" id="KW-1185">Reference proteome</keyword>
<dbReference type="PANTHER" id="PTHR31307">
    <property type="entry name" value="TRIHELIX TRANSCRIPTION FACTOR ASIL2"/>
    <property type="match status" value="1"/>
</dbReference>
<dbReference type="Proteomes" id="UP000663760">
    <property type="component" value="Chromosome 4"/>
</dbReference>
<reference evidence="3" key="1">
    <citation type="submission" date="2020-02" db="EMBL/GenBank/DDBJ databases">
        <authorList>
            <person name="Scholz U."/>
            <person name="Mascher M."/>
            <person name="Fiebig A."/>
        </authorList>
    </citation>
    <scope>NUCLEOTIDE SEQUENCE</scope>
</reference>
<evidence type="ECO:0000256" key="1">
    <source>
        <dbReference type="SAM" id="MobiDB-lite"/>
    </source>
</evidence>
<gene>
    <name evidence="3" type="ORF">SI8410_04005793</name>
</gene>
<accession>A0A7I8KCC3</accession>
<evidence type="ECO:0000313" key="3">
    <source>
        <dbReference type="EMBL" id="CAA7395132.1"/>
    </source>
</evidence>
<dbReference type="FunFam" id="1.10.10.60:FF:000152">
    <property type="entry name" value="Trihelix transcription factor ASIL2"/>
    <property type="match status" value="1"/>
</dbReference>
<proteinExistence type="predicted"/>
<dbReference type="Gene3D" id="1.10.10.60">
    <property type="entry name" value="Homeodomain-like"/>
    <property type="match status" value="1"/>
</dbReference>
<feature type="domain" description="Myb/SANT-like DNA-binding" evidence="2">
    <location>
        <begin position="20"/>
        <end position="105"/>
    </location>
</feature>
<sequence length="280" mass="32367">MVVGEGAAPPPRKHGGPGQPWLDQETAFLIDAYEERWYALKRGQLKAHQWEEVASGVAARLGLIRPPKSGTQCRHKIEKLRQRYRAERQRSVPSRWPFFERMERLEHGPSPISVRPPPPHPLPVAEGHKEEEEEEEEEVEDEEGSEGVDGSGEDGAEEEDDEEEEEEKFNGNTRRINGILNEDELLHPKISRSKRYGGEDSSGDGERGALRELVVTVKRFREGFVRMEMKRMELMREMERDWIQMETRRAEMLVDSQRHLFDTISRAVRSIKKPKHSPTT</sequence>
<evidence type="ECO:0000313" key="4">
    <source>
        <dbReference type="Proteomes" id="UP000663760"/>
    </source>
</evidence>
<dbReference type="AlphaFoldDB" id="A0A7I8KCC3"/>
<feature type="region of interest" description="Disordered" evidence="1">
    <location>
        <begin position="1"/>
        <end position="21"/>
    </location>
</feature>
<dbReference type="Pfam" id="PF13837">
    <property type="entry name" value="Myb_DNA-bind_4"/>
    <property type="match status" value="1"/>
</dbReference>
<organism evidence="3 4">
    <name type="scientific">Spirodela intermedia</name>
    <name type="common">Intermediate duckweed</name>
    <dbReference type="NCBI Taxonomy" id="51605"/>
    <lineage>
        <taxon>Eukaryota</taxon>
        <taxon>Viridiplantae</taxon>
        <taxon>Streptophyta</taxon>
        <taxon>Embryophyta</taxon>
        <taxon>Tracheophyta</taxon>
        <taxon>Spermatophyta</taxon>
        <taxon>Magnoliopsida</taxon>
        <taxon>Liliopsida</taxon>
        <taxon>Araceae</taxon>
        <taxon>Lemnoideae</taxon>
        <taxon>Spirodela</taxon>
    </lineage>
</organism>
<dbReference type="EMBL" id="LR746267">
    <property type="protein sequence ID" value="CAA7395132.1"/>
    <property type="molecule type" value="Genomic_DNA"/>
</dbReference>
<feature type="region of interest" description="Disordered" evidence="1">
    <location>
        <begin position="107"/>
        <end position="207"/>
    </location>
</feature>
<dbReference type="PANTHER" id="PTHR31307:SF3">
    <property type="entry name" value="HOMEODOMAIN-LIKE SUPERFAMILY PROTEIN"/>
    <property type="match status" value="1"/>
</dbReference>
<dbReference type="InterPro" id="IPR044823">
    <property type="entry name" value="ASIL1/2-like"/>
</dbReference>
<dbReference type="InterPro" id="IPR044822">
    <property type="entry name" value="Myb_DNA-bind_4"/>
</dbReference>
<dbReference type="SMART" id="SM00595">
    <property type="entry name" value="MADF"/>
    <property type="match status" value="1"/>
</dbReference>
<protein>
    <recommendedName>
        <fullName evidence="2">Myb/SANT-like DNA-binding domain-containing protein</fullName>
    </recommendedName>
</protein>
<feature type="compositionally biased region" description="Acidic residues" evidence="1">
    <location>
        <begin position="131"/>
        <end position="167"/>
    </location>
</feature>